<proteinExistence type="predicted"/>
<accession>A0A8S3REP0</accession>
<comment type="caution">
    <text evidence="2">The sequence shown here is derived from an EMBL/GenBank/DDBJ whole genome shotgun (WGS) entry which is preliminary data.</text>
</comment>
<protein>
    <recommendedName>
        <fullName evidence="4">B box-type domain-containing protein</fullName>
    </recommendedName>
</protein>
<dbReference type="SUPFAM" id="SSF63829">
    <property type="entry name" value="Calcium-dependent phosphotriesterase"/>
    <property type="match status" value="1"/>
</dbReference>
<name>A0A8S3REP0_MYTED</name>
<evidence type="ECO:0008006" key="4">
    <source>
        <dbReference type="Google" id="ProtNLM"/>
    </source>
</evidence>
<gene>
    <name evidence="2" type="ORF">MEDL_19740</name>
</gene>
<keyword evidence="3" id="KW-1185">Reference proteome</keyword>
<organism evidence="2 3">
    <name type="scientific">Mytilus edulis</name>
    <name type="common">Blue mussel</name>
    <dbReference type="NCBI Taxonomy" id="6550"/>
    <lineage>
        <taxon>Eukaryota</taxon>
        <taxon>Metazoa</taxon>
        <taxon>Spiralia</taxon>
        <taxon>Lophotrochozoa</taxon>
        <taxon>Mollusca</taxon>
        <taxon>Bivalvia</taxon>
        <taxon>Autobranchia</taxon>
        <taxon>Pteriomorphia</taxon>
        <taxon>Mytilida</taxon>
        <taxon>Mytiloidea</taxon>
        <taxon>Mytilidae</taxon>
        <taxon>Mytilinae</taxon>
        <taxon>Mytilus</taxon>
    </lineage>
</organism>
<dbReference type="EMBL" id="CAJPWZ010001022">
    <property type="protein sequence ID" value="CAG2205432.1"/>
    <property type="molecule type" value="Genomic_DNA"/>
</dbReference>
<keyword evidence="1" id="KW-0175">Coiled coil</keyword>
<evidence type="ECO:0000313" key="2">
    <source>
        <dbReference type="EMBL" id="CAG2205432.1"/>
    </source>
</evidence>
<reference evidence="2" key="1">
    <citation type="submission" date="2021-03" db="EMBL/GenBank/DDBJ databases">
        <authorList>
            <person name="Bekaert M."/>
        </authorList>
    </citation>
    <scope>NUCLEOTIDE SEQUENCE</scope>
</reference>
<evidence type="ECO:0000256" key="1">
    <source>
        <dbReference type="SAM" id="Coils"/>
    </source>
</evidence>
<dbReference type="OrthoDB" id="10310778at2759"/>
<dbReference type="Proteomes" id="UP000683360">
    <property type="component" value="Unassembled WGS sequence"/>
</dbReference>
<feature type="coiled-coil region" evidence="1">
    <location>
        <begin position="40"/>
        <end position="106"/>
    </location>
</feature>
<sequence length="458" mass="52139">MEVYCIDHSKPCCTLCATVHHRKCEQVVTIDKALCSIKKSEKVRNLVKRLRESNENLDEILQKREQNIKSFEMDIDIVLSEIGTLKENLIKHVDRLEESLRDEINNSTKQVTIKMNDEVTELSSLKSNFINWKNIFNACIADGSELHCLVRMEEILENLPKVEKQVSKLTAEIEDTAISFDPNDLTSLGRIIIKRSTMKRPKGMRKVNFHSGKVKLLFTIALPDHGKQVSGVFTHDCILLSNFNNGKIVKYDNKGAHIGEIKMSKKTSDLTNVYDWTVAVATNSTQIHLINAQTLTLQKTITANVTIYGINFIDNEYISTDPVNFSISWLDSTFKSIKTEKSGTVVYFAYFNGKNDYIYKESNYSVKRVSSNDTFTYRSEVNPYTYGVDFEANIYVAGFASDAIHQLTPTCELVRIIPFSTFAAKPGTHLWVLRFEENSNRFLLTSFNSGKVLICQID</sequence>
<dbReference type="AlphaFoldDB" id="A0A8S3REP0"/>
<evidence type="ECO:0000313" key="3">
    <source>
        <dbReference type="Proteomes" id="UP000683360"/>
    </source>
</evidence>